<name>A0ABY5AIC1_9ACTO</name>
<dbReference type="InterPro" id="IPR023026">
    <property type="entry name" value="Trp_synth_beta/beta-like"/>
</dbReference>
<dbReference type="CDD" id="cd06446">
    <property type="entry name" value="Trp-synth_B"/>
    <property type="match status" value="1"/>
</dbReference>
<evidence type="ECO:0000313" key="14">
    <source>
        <dbReference type="Proteomes" id="UP001056109"/>
    </source>
</evidence>
<evidence type="ECO:0000256" key="7">
    <source>
        <dbReference type="ARBA" id="ARBA00022898"/>
    </source>
</evidence>
<evidence type="ECO:0000256" key="8">
    <source>
        <dbReference type="ARBA" id="ARBA00023141"/>
    </source>
</evidence>
<evidence type="ECO:0000256" key="5">
    <source>
        <dbReference type="ARBA" id="ARBA00022605"/>
    </source>
</evidence>
<dbReference type="PIRSF" id="PIRSF001413">
    <property type="entry name" value="Trp_syn_beta"/>
    <property type="match status" value="1"/>
</dbReference>
<evidence type="ECO:0000256" key="3">
    <source>
        <dbReference type="ARBA" id="ARBA00009982"/>
    </source>
</evidence>
<dbReference type="SUPFAM" id="SSF53686">
    <property type="entry name" value="Tryptophan synthase beta subunit-like PLP-dependent enzymes"/>
    <property type="match status" value="1"/>
</dbReference>
<gene>
    <name evidence="11 13" type="primary">trpB</name>
    <name evidence="13" type="ORF">NG665_00995</name>
</gene>
<comment type="pathway">
    <text evidence="2 11">Amino-acid biosynthesis; L-tryptophan biosynthesis; L-tryptophan from chorismate: step 5/5.</text>
</comment>
<evidence type="ECO:0000256" key="1">
    <source>
        <dbReference type="ARBA" id="ARBA00001933"/>
    </source>
</evidence>
<dbReference type="PANTHER" id="PTHR48077">
    <property type="entry name" value="TRYPTOPHAN SYNTHASE-RELATED"/>
    <property type="match status" value="1"/>
</dbReference>
<keyword evidence="7 11" id="KW-0663">Pyridoxal phosphate</keyword>
<keyword evidence="9 11" id="KW-0456">Lyase</keyword>
<dbReference type="PROSITE" id="PS00168">
    <property type="entry name" value="TRP_SYNTHASE_BETA"/>
    <property type="match status" value="1"/>
</dbReference>
<dbReference type="InterPro" id="IPR036052">
    <property type="entry name" value="TrpB-like_PALP_sf"/>
</dbReference>
<feature type="domain" description="Tryptophan synthase beta chain-like PALP" evidence="12">
    <location>
        <begin position="56"/>
        <end position="381"/>
    </location>
</feature>
<comment type="cofactor">
    <cofactor evidence="1 11">
        <name>pyridoxal 5'-phosphate</name>
        <dbReference type="ChEBI" id="CHEBI:597326"/>
    </cofactor>
</comment>
<dbReference type="EMBL" id="CP099547">
    <property type="protein sequence ID" value="USR79602.1"/>
    <property type="molecule type" value="Genomic_DNA"/>
</dbReference>
<dbReference type="PANTHER" id="PTHR48077:SF3">
    <property type="entry name" value="TRYPTOPHAN SYNTHASE"/>
    <property type="match status" value="1"/>
</dbReference>
<comment type="function">
    <text evidence="11">The beta subunit is responsible for the synthesis of L-tryptophan from indole and L-serine.</text>
</comment>
<dbReference type="Gene3D" id="3.40.50.1100">
    <property type="match status" value="2"/>
</dbReference>
<dbReference type="NCBIfam" id="TIGR00263">
    <property type="entry name" value="trpB"/>
    <property type="match status" value="1"/>
</dbReference>
<evidence type="ECO:0000256" key="11">
    <source>
        <dbReference type="HAMAP-Rule" id="MF_00133"/>
    </source>
</evidence>
<evidence type="ECO:0000259" key="12">
    <source>
        <dbReference type="Pfam" id="PF00291"/>
    </source>
</evidence>
<dbReference type="Pfam" id="PF00291">
    <property type="entry name" value="PALP"/>
    <property type="match status" value="1"/>
</dbReference>
<evidence type="ECO:0000256" key="2">
    <source>
        <dbReference type="ARBA" id="ARBA00004733"/>
    </source>
</evidence>
<dbReference type="RefSeq" id="WP_252673469.1">
    <property type="nucleotide sequence ID" value="NZ_CP099547.1"/>
</dbReference>
<dbReference type="InterPro" id="IPR006654">
    <property type="entry name" value="Trp_synth_beta"/>
</dbReference>
<organism evidence="13 14">
    <name type="scientific">Arcanobacterium pinnipediorum</name>
    <dbReference type="NCBI Taxonomy" id="1503041"/>
    <lineage>
        <taxon>Bacteria</taxon>
        <taxon>Bacillati</taxon>
        <taxon>Actinomycetota</taxon>
        <taxon>Actinomycetes</taxon>
        <taxon>Actinomycetales</taxon>
        <taxon>Actinomycetaceae</taxon>
        <taxon>Arcanobacterium</taxon>
    </lineage>
</organism>
<keyword evidence="8 11" id="KW-0057">Aromatic amino acid biosynthesis</keyword>
<evidence type="ECO:0000256" key="4">
    <source>
        <dbReference type="ARBA" id="ARBA00011270"/>
    </source>
</evidence>
<dbReference type="Proteomes" id="UP001056109">
    <property type="component" value="Chromosome"/>
</dbReference>
<dbReference type="HAMAP" id="MF_00133">
    <property type="entry name" value="Trp_synth_beta"/>
    <property type="match status" value="1"/>
</dbReference>
<proteinExistence type="inferred from homology"/>
<comment type="similarity">
    <text evidence="3 11">Belongs to the TrpB family.</text>
</comment>
<evidence type="ECO:0000256" key="6">
    <source>
        <dbReference type="ARBA" id="ARBA00022822"/>
    </source>
</evidence>
<dbReference type="EC" id="4.2.1.20" evidence="11"/>
<keyword evidence="5 11" id="KW-0028">Amino-acid biosynthesis</keyword>
<keyword evidence="6 11" id="KW-0822">Tryptophan biosynthesis</keyword>
<keyword evidence="14" id="KW-1185">Reference proteome</keyword>
<protein>
    <recommendedName>
        <fullName evidence="11">Tryptophan synthase beta chain</fullName>
        <ecNumber evidence="11">4.2.1.20</ecNumber>
    </recommendedName>
</protein>
<evidence type="ECO:0000256" key="9">
    <source>
        <dbReference type="ARBA" id="ARBA00023239"/>
    </source>
</evidence>
<feature type="modified residue" description="N6-(pyridoxal phosphate)lysine" evidence="11">
    <location>
        <position position="96"/>
    </location>
</feature>
<dbReference type="InterPro" id="IPR006653">
    <property type="entry name" value="Trp_synth_b_CS"/>
</dbReference>
<evidence type="ECO:0000256" key="10">
    <source>
        <dbReference type="ARBA" id="ARBA00049047"/>
    </source>
</evidence>
<sequence length="457" mass="48933">MTRSTLLNAYFGQFGGQYVPEKLLPVLDELEAAYVHASQDREFLEELDQLRENYLGRPTPITECANLPLTTPSSEDSVRVRIFLKREDLVHGGAHKGNQVLAQGLLARRLGKTRLIAETGAGQHGTATAMIAALLGMECTIYMGAKDVARQQPNVLRMRMMGATVVPVVGSEGSMSNAIDTALNDWVENVETTHYLLGSACGPHPFPTLVKGFQAVISQESRAQMLDRIGRLPDMVIAAVGGGSNAIGAFAHYLTDEPGNDDVQLVGVEPAGKGLDSGKHGAPLARGKVGVLHGSKSYVLLGESGDVTESYSISAGLDYPGVGPEHAYLMETGRARYVGITDAEALQAFRMLCRYEGILPALESAHALAYAFKLADSINDGNLDEALGADTARRARQTGEVALLVNLSGRGDKDVEYVHNVIGDLVYDDPMTTHVTELQVSEVLADMTAQSNAREGL</sequence>
<reference evidence="13" key="1">
    <citation type="submission" date="2022-06" db="EMBL/GenBank/DDBJ databases">
        <title>Complete Genome Sequence of Arcanobacterium pinnipediorum strain DSM 28752 isolated from a harbour seal.</title>
        <authorList>
            <person name="Borowiak M."/>
            <person name="Kreitlow A."/>
            <person name="Alssahen M."/>
            <person name="Malorny B."/>
            <person name="Laemmler C."/>
            <person name="Prenger-Berninghoff E."/>
            <person name="Siebert U."/>
            <person name="Ploetz M."/>
            <person name="Abdulmawjood A."/>
        </authorList>
    </citation>
    <scope>NUCLEOTIDE SEQUENCE</scope>
    <source>
        <strain evidence="13">DSM 28752</strain>
    </source>
</reference>
<dbReference type="GO" id="GO:0004834">
    <property type="term" value="F:tryptophan synthase activity"/>
    <property type="evidence" value="ECO:0007669"/>
    <property type="project" value="UniProtKB-EC"/>
</dbReference>
<comment type="subunit">
    <text evidence="4 11">Tetramer of two alpha and two beta chains.</text>
</comment>
<dbReference type="InterPro" id="IPR001926">
    <property type="entry name" value="TrpB-like_PALP"/>
</dbReference>
<accession>A0ABY5AIC1</accession>
<evidence type="ECO:0000313" key="13">
    <source>
        <dbReference type="EMBL" id="USR79602.1"/>
    </source>
</evidence>
<comment type="catalytic activity">
    <reaction evidence="10 11">
        <text>(1S,2R)-1-C-(indol-3-yl)glycerol 3-phosphate + L-serine = D-glyceraldehyde 3-phosphate + L-tryptophan + H2O</text>
        <dbReference type="Rhea" id="RHEA:10532"/>
        <dbReference type="ChEBI" id="CHEBI:15377"/>
        <dbReference type="ChEBI" id="CHEBI:33384"/>
        <dbReference type="ChEBI" id="CHEBI:57912"/>
        <dbReference type="ChEBI" id="CHEBI:58866"/>
        <dbReference type="ChEBI" id="CHEBI:59776"/>
        <dbReference type="EC" id="4.2.1.20"/>
    </reaction>
</comment>